<dbReference type="GO" id="GO:0005524">
    <property type="term" value="F:ATP binding"/>
    <property type="evidence" value="ECO:0007669"/>
    <property type="project" value="UniProtKB-KW"/>
</dbReference>
<keyword evidence="1" id="KW-0677">Repeat</keyword>
<evidence type="ECO:0000256" key="2">
    <source>
        <dbReference type="ARBA" id="ARBA00022741"/>
    </source>
</evidence>
<accession>A0A9D2QAH1</accession>
<feature type="region of interest" description="Disordered" evidence="4">
    <location>
        <begin position="286"/>
        <end position="305"/>
    </location>
</feature>
<gene>
    <name evidence="6" type="ORF">H9751_00145</name>
</gene>
<dbReference type="FunFam" id="3.40.50.300:FF:000011">
    <property type="entry name" value="Putative ABC transporter ATP-binding component"/>
    <property type="match status" value="1"/>
</dbReference>
<evidence type="ECO:0000313" key="6">
    <source>
        <dbReference type="EMBL" id="HJC83975.1"/>
    </source>
</evidence>
<keyword evidence="3 6" id="KW-0067">ATP-binding</keyword>
<dbReference type="PROSITE" id="PS50893">
    <property type="entry name" value="ABC_TRANSPORTER_2"/>
    <property type="match status" value="2"/>
</dbReference>
<evidence type="ECO:0000313" key="7">
    <source>
        <dbReference type="Proteomes" id="UP000823858"/>
    </source>
</evidence>
<dbReference type="InterPro" id="IPR003593">
    <property type="entry name" value="AAA+_ATPase"/>
</dbReference>
<evidence type="ECO:0000256" key="3">
    <source>
        <dbReference type="ARBA" id="ARBA00022840"/>
    </source>
</evidence>
<dbReference type="PANTHER" id="PTHR19211">
    <property type="entry name" value="ATP-BINDING TRANSPORT PROTEIN-RELATED"/>
    <property type="match status" value="1"/>
</dbReference>
<reference evidence="6" key="1">
    <citation type="journal article" date="2021" name="PeerJ">
        <title>Extensive microbial diversity within the chicken gut microbiome revealed by metagenomics and culture.</title>
        <authorList>
            <person name="Gilroy R."/>
            <person name="Ravi A."/>
            <person name="Getino M."/>
            <person name="Pursley I."/>
            <person name="Horton D.L."/>
            <person name="Alikhan N.F."/>
            <person name="Baker D."/>
            <person name="Gharbi K."/>
            <person name="Hall N."/>
            <person name="Watson M."/>
            <person name="Adriaenssens E.M."/>
            <person name="Foster-Nyarko E."/>
            <person name="Jarju S."/>
            <person name="Secka A."/>
            <person name="Antonio M."/>
            <person name="Oren A."/>
            <person name="Chaudhuri R.R."/>
            <person name="La Ragione R."/>
            <person name="Hildebrand F."/>
            <person name="Pallen M.J."/>
        </authorList>
    </citation>
    <scope>NUCLEOTIDE SEQUENCE</scope>
    <source>
        <strain evidence="6">ChiHjej13B12-4958</strain>
    </source>
</reference>
<protein>
    <submittedName>
        <fullName evidence="6">ATP-binding cassette domain-containing protein</fullName>
    </submittedName>
</protein>
<evidence type="ECO:0000259" key="5">
    <source>
        <dbReference type="PROSITE" id="PS50893"/>
    </source>
</evidence>
<feature type="domain" description="ABC transporter" evidence="5">
    <location>
        <begin position="15"/>
        <end position="259"/>
    </location>
</feature>
<dbReference type="AlphaFoldDB" id="A0A9D2QAH1"/>
<name>A0A9D2QAH1_9CORY</name>
<proteinExistence type="predicted"/>
<evidence type="ECO:0000256" key="1">
    <source>
        <dbReference type="ARBA" id="ARBA00022737"/>
    </source>
</evidence>
<dbReference type="InterPro" id="IPR027417">
    <property type="entry name" value="P-loop_NTPase"/>
</dbReference>
<feature type="domain" description="ABC transporter" evidence="5">
    <location>
        <begin position="336"/>
        <end position="545"/>
    </location>
</feature>
<dbReference type="SMART" id="SM00382">
    <property type="entry name" value="AAA"/>
    <property type="match status" value="2"/>
</dbReference>
<sequence length="545" mass="58004">MSRVRTHTPTDNSHVRTSDVHVTIGGRTVLTGVTATVAAGRRVLVVGENGAGKSTVLRALAGELVPDSGTVDRAGSLTLVHQGMDDSPGQTVGDLVAEATAASDKALADLDDALTSGDLGDAYEEALDRATLLDAWDAHRRVDVALEGLGACTDRERELLTLSHGQRYRVRLACALASGAGTLLLDEPTNHLDATALTFLTRAVLDYPGGVAVVTHDRALLRDLSADGNATYLDLDPTSDGTPRTFSGTYDDWADARRADRARWEQEYSAQQAEHRRLSAAVEDARGRQVTGWRPGKGAPKHGRATRVDGVVQTLHRRQEALDAHAVDVPEPPLELRWPDVTVESGRFLFRCENLTVPGRLDAPVTLSISGGDRLLLTGPNGSGKSTLIGEIAAGNGAVGEHVRIGALTQHEPQWDNPDLVAAEVYDRHVLALGESNGVSAPGLSSLGLLDREARSTPVSRMSQGQQRRLHLALVLAGRPDLLVLDEPTNHLSAPLVDAMTEALASTQAAVVVATHDRQMLRDLGEEAGWPRLELGSSRPSIPTA</sequence>
<comment type="caution">
    <text evidence="6">The sequence shown here is derived from an EMBL/GenBank/DDBJ whole genome shotgun (WGS) entry which is preliminary data.</text>
</comment>
<evidence type="ECO:0000256" key="4">
    <source>
        <dbReference type="SAM" id="MobiDB-lite"/>
    </source>
</evidence>
<dbReference type="Gene3D" id="3.40.50.300">
    <property type="entry name" value="P-loop containing nucleotide triphosphate hydrolases"/>
    <property type="match status" value="2"/>
</dbReference>
<dbReference type="Proteomes" id="UP000823858">
    <property type="component" value="Unassembled WGS sequence"/>
</dbReference>
<dbReference type="PANTHER" id="PTHR19211:SF14">
    <property type="entry name" value="ATP-BINDING CASSETTE SUB-FAMILY F MEMBER 1"/>
    <property type="match status" value="1"/>
</dbReference>
<dbReference type="EMBL" id="DWVP01000001">
    <property type="protein sequence ID" value="HJC83975.1"/>
    <property type="molecule type" value="Genomic_DNA"/>
</dbReference>
<dbReference type="InterPro" id="IPR050611">
    <property type="entry name" value="ABCF"/>
</dbReference>
<reference evidence="6" key="2">
    <citation type="submission" date="2021-04" db="EMBL/GenBank/DDBJ databases">
        <authorList>
            <person name="Gilroy R."/>
        </authorList>
    </citation>
    <scope>NUCLEOTIDE SEQUENCE</scope>
    <source>
        <strain evidence="6">ChiHjej13B12-4958</strain>
    </source>
</reference>
<dbReference type="Pfam" id="PF00005">
    <property type="entry name" value="ABC_tran"/>
    <property type="match status" value="2"/>
</dbReference>
<keyword evidence="2" id="KW-0547">Nucleotide-binding</keyword>
<organism evidence="6 7">
    <name type="scientific">Candidatus Corynebacterium faecigallinarum</name>
    <dbReference type="NCBI Taxonomy" id="2838528"/>
    <lineage>
        <taxon>Bacteria</taxon>
        <taxon>Bacillati</taxon>
        <taxon>Actinomycetota</taxon>
        <taxon>Actinomycetes</taxon>
        <taxon>Mycobacteriales</taxon>
        <taxon>Corynebacteriaceae</taxon>
        <taxon>Corynebacterium</taxon>
    </lineage>
</organism>
<dbReference type="InterPro" id="IPR003439">
    <property type="entry name" value="ABC_transporter-like_ATP-bd"/>
</dbReference>
<dbReference type="GO" id="GO:0016887">
    <property type="term" value="F:ATP hydrolysis activity"/>
    <property type="evidence" value="ECO:0007669"/>
    <property type="project" value="InterPro"/>
</dbReference>
<dbReference type="SUPFAM" id="SSF52540">
    <property type="entry name" value="P-loop containing nucleoside triphosphate hydrolases"/>
    <property type="match status" value="2"/>
</dbReference>